<name>A0AAD2K2I2_9AGAR</name>
<dbReference type="EMBL" id="CAVNYO010000405">
    <property type="protein sequence ID" value="CAK5275409.1"/>
    <property type="molecule type" value="Genomic_DNA"/>
</dbReference>
<protein>
    <recommendedName>
        <fullName evidence="2">C2H2-type domain-containing protein</fullName>
    </recommendedName>
</protein>
<dbReference type="PROSITE" id="PS00028">
    <property type="entry name" value="ZINC_FINGER_C2H2_1"/>
    <property type="match status" value="1"/>
</dbReference>
<dbReference type="Proteomes" id="UP001295794">
    <property type="component" value="Unassembled WGS sequence"/>
</dbReference>
<evidence type="ECO:0000313" key="4">
    <source>
        <dbReference type="Proteomes" id="UP001295794"/>
    </source>
</evidence>
<feature type="domain" description="C2H2-type" evidence="2">
    <location>
        <begin position="11"/>
        <end position="33"/>
    </location>
</feature>
<dbReference type="AlphaFoldDB" id="A0AAD2K2I2"/>
<feature type="region of interest" description="Disordered" evidence="1">
    <location>
        <begin position="60"/>
        <end position="129"/>
    </location>
</feature>
<feature type="region of interest" description="Disordered" evidence="1">
    <location>
        <begin position="314"/>
        <end position="336"/>
    </location>
</feature>
<accession>A0AAD2K2I2</accession>
<comment type="caution">
    <text evidence="3">The sequence shown here is derived from an EMBL/GenBank/DDBJ whole genome shotgun (WGS) entry which is preliminary data.</text>
</comment>
<gene>
    <name evidence="3" type="ORF">MYCIT1_LOCUS23125</name>
</gene>
<evidence type="ECO:0000259" key="2">
    <source>
        <dbReference type="PROSITE" id="PS00028"/>
    </source>
</evidence>
<dbReference type="InterPro" id="IPR013087">
    <property type="entry name" value="Znf_C2H2_type"/>
</dbReference>
<organism evidence="3 4">
    <name type="scientific">Mycena citricolor</name>
    <dbReference type="NCBI Taxonomy" id="2018698"/>
    <lineage>
        <taxon>Eukaryota</taxon>
        <taxon>Fungi</taxon>
        <taxon>Dikarya</taxon>
        <taxon>Basidiomycota</taxon>
        <taxon>Agaricomycotina</taxon>
        <taxon>Agaricomycetes</taxon>
        <taxon>Agaricomycetidae</taxon>
        <taxon>Agaricales</taxon>
        <taxon>Marasmiineae</taxon>
        <taxon>Mycenaceae</taxon>
        <taxon>Mycena</taxon>
    </lineage>
</organism>
<reference evidence="3" key="1">
    <citation type="submission" date="2023-11" db="EMBL/GenBank/DDBJ databases">
        <authorList>
            <person name="De Vega J J."/>
            <person name="De Vega J J."/>
        </authorList>
    </citation>
    <scope>NUCLEOTIDE SEQUENCE</scope>
</reference>
<feature type="compositionally biased region" description="Polar residues" evidence="1">
    <location>
        <begin position="64"/>
        <end position="86"/>
    </location>
</feature>
<proteinExistence type="predicted"/>
<evidence type="ECO:0000313" key="3">
    <source>
        <dbReference type="EMBL" id="CAK5275409.1"/>
    </source>
</evidence>
<evidence type="ECO:0000256" key="1">
    <source>
        <dbReference type="SAM" id="MobiDB-lite"/>
    </source>
</evidence>
<feature type="compositionally biased region" description="Polar residues" evidence="1">
    <location>
        <begin position="240"/>
        <end position="264"/>
    </location>
</feature>
<keyword evidence="4" id="KW-1185">Reference proteome</keyword>
<sequence>MSQFFSQTHPCRWKWCNVVFSTNDRLLDHVAQHVEETKPCELQDLALLLRAEEGIGEGLSGSSYNGYSQPEKQQEATQSSASNDSCLPSPPATSPSHSSDISPFISRMETPLQTPTDYNRPSKRRKIAEDSSLSSYDSFLLHHHGNTPKISDIGLEGEHDEEIDNPAIPDLNTLLANHMRANGNPNAFSPLASDDSVERHLTQDIGDTSSSLSPGNIPKSLNLYSGELRWVDSSEEDAQSPKSQGYTPTSSQSANSFAPSQAQRGPNALSVDKGLPISVALPSPITFSKSYVSRSTKIVAPTSPETINPRLLMQGSPERTFVPQSQAPYYSQPLSP</sequence>
<feature type="compositionally biased region" description="Polar residues" evidence="1">
    <location>
        <begin position="322"/>
        <end position="336"/>
    </location>
</feature>
<feature type="region of interest" description="Disordered" evidence="1">
    <location>
        <begin position="232"/>
        <end position="269"/>
    </location>
</feature>